<feature type="transmembrane region" description="Helical" evidence="8">
    <location>
        <begin position="313"/>
        <end position="333"/>
    </location>
</feature>
<dbReference type="GO" id="GO:0022857">
    <property type="term" value="F:transmembrane transporter activity"/>
    <property type="evidence" value="ECO:0007669"/>
    <property type="project" value="InterPro"/>
</dbReference>
<evidence type="ECO:0000256" key="3">
    <source>
        <dbReference type="ARBA" id="ARBA00022475"/>
    </source>
</evidence>
<evidence type="ECO:0000256" key="7">
    <source>
        <dbReference type="SAM" id="MobiDB-lite"/>
    </source>
</evidence>
<comment type="subcellular location">
    <subcellularLocation>
        <location evidence="1">Cell membrane</location>
        <topology evidence="1">Multi-pass membrane protein</topology>
    </subcellularLocation>
</comment>
<protein>
    <submittedName>
        <fullName evidence="10">Major facilitator superfamily (MFS) transporter</fullName>
    </submittedName>
</protein>
<feature type="domain" description="Major facilitator superfamily (MFS) profile" evidence="9">
    <location>
        <begin position="27"/>
        <end position="432"/>
    </location>
</feature>
<proteinExistence type="predicted"/>
<feature type="transmembrane region" description="Helical" evidence="8">
    <location>
        <begin position="407"/>
        <end position="427"/>
    </location>
</feature>
<dbReference type="InterPro" id="IPR020846">
    <property type="entry name" value="MFS_dom"/>
</dbReference>
<evidence type="ECO:0000313" key="11">
    <source>
        <dbReference type="Proteomes" id="UP000000637"/>
    </source>
</evidence>
<feature type="transmembrane region" description="Helical" evidence="8">
    <location>
        <begin position="165"/>
        <end position="187"/>
    </location>
</feature>
<name>A1R455_PAEAT</name>
<reference evidence="10 11" key="1">
    <citation type="journal article" date="2006" name="PLoS Genet.">
        <title>Secrets of soil survival revealed by the genome sequence of Arthrobacter aurescens TC1.</title>
        <authorList>
            <person name="Mongodin E.F."/>
            <person name="Shapir N."/>
            <person name="Daugherty S.C."/>
            <person name="DeBoy R.T."/>
            <person name="Emerson J.B."/>
            <person name="Shvartzbeyn A."/>
            <person name="Radune D."/>
            <person name="Vamathevan J."/>
            <person name="Riggs F."/>
            <person name="Grinberg V."/>
            <person name="Khouri H."/>
            <person name="Wackett L.P."/>
            <person name="Nelson K.E."/>
            <person name="Sadowsky M.J."/>
        </authorList>
    </citation>
    <scope>NUCLEOTIDE SEQUENCE [LARGE SCALE GENOMIC DNA]</scope>
    <source>
        <strain evidence="10 11">TC1</strain>
    </source>
</reference>
<keyword evidence="4 8" id="KW-0812">Transmembrane</keyword>
<organism evidence="10 11">
    <name type="scientific">Paenarthrobacter aurescens (strain TC1)</name>
    <dbReference type="NCBI Taxonomy" id="290340"/>
    <lineage>
        <taxon>Bacteria</taxon>
        <taxon>Bacillati</taxon>
        <taxon>Actinomycetota</taxon>
        <taxon>Actinomycetes</taxon>
        <taxon>Micrococcales</taxon>
        <taxon>Micrococcaceae</taxon>
        <taxon>Paenarthrobacter</taxon>
    </lineage>
</organism>
<dbReference type="InterPro" id="IPR011701">
    <property type="entry name" value="MFS"/>
</dbReference>
<keyword evidence="11" id="KW-1185">Reference proteome</keyword>
<evidence type="ECO:0000259" key="9">
    <source>
        <dbReference type="PROSITE" id="PS50850"/>
    </source>
</evidence>
<evidence type="ECO:0000256" key="6">
    <source>
        <dbReference type="ARBA" id="ARBA00023136"/>
    </source>
</evidence>
<dbReference type="KEGG" id="aau:AAur_1232"/>
<sequence length="441" mass="46012">MPQSLQPNVALEPQGPSSKRPVSAARTFFISCFGTALEFYDFTIYGLAAALVFPQLFFPNLDPLTGTLVAFASFGAGFLARPLGGIVLGHFGDRLGRRKILILTLILMGGSTFLIGCLPSADSIGAAAPMLLIALRLVQGFSAGGEWGGAALVGIEAAPAGRRGLWGSFTSMGIGLGVLMGSGVFSLTDAIAGGEVASFAWRVPFWIGGLLVVAGLVARLTLPQDERPSTGETPRIPLLAVMKSHPRQILMSIGVSYGYNTFTYIATVFLMSYVLQHGYTGSESLQFQLWGAVASVISAPLAAILSDRIGRKPVMVGGSVMLIIYFVAFFPAIETHTGWIALLMFTLGGALNTVPQGPLPAFLGEQFPAASRYSAISASYQIGSALGGGTAATVATALLIATHGDPIGVVIYTVSALAVMGLCSWGLRDHAKLTMADIETA</sequence>
<keyword evidence="3" id="KW-1003">Cell membrane</keyword>
<dbReference type="PROSITE" id="PS50850">
    <property type="entry name" value="MFS"/>
    <property type="match status" value="1"/>
</dbReference>
<dbReference type="SUPFAM" id="SSF103473">
    <property type="entry name" value="MFS general substrate transporter"/>
    <property type="match status" value="1"/>
</dbReference>
<feature type="transmembrane region" description="Helical" evidence="8">
    <location>
        <begin position="199"/>
        <end position="218"/>
    </location>
</feature>
<dbReference type="RefSeq" id="WP_011773964.1">
    <property type="nucleotide sequence ID" value="NC_008711.1"/>
</dbReference>
<feature type="transmembrane region" description="Helical" evidence="8">
    <location>
        <begin position="380"/>
        <end position="401"/>
    </location>
</feature>
<keyword evidence="6 8" id="KW-0472">Membrane</keyword>
<gene>
    <name evidence="10" type="ordered locus">AAur_1232</name>
</gene>
<dbReference type="EMBL" id="CP000474">
    <property type="protein sequence ID" value="ABM09439.1"/>
    <property type="molecule type" value="Genomic_DNA"/>
</dbReference>
<dbReference type="PANTHER" id="PTHR43045:SF1">
    <property type="entry name" value="SHIKIMATE TRANSPORTER"/>
    <property type="match status" value="1"/>
</dbReference>
<accession>A1R455</accession>
<dbReference type="GO" id="GO:0005886">
    <property type="term" value="C:plasma membrane"/>
    <property type="evidence" value="ECO:0007669"/>
    <property type="project" value="UniProtKB-SubCell"/>
</dbReference>
<dbReference type="Pfam" id="PF07690">
    <property type="entry name" value="MFS_1"/>
    <property type="match status" value="1"/>
</dbReference>
<keyword evidence="2" id="KW-0813">Transport</keyword>
<feature type="transmembrane region" description="Helical" evidence="8">
    <location>
        <begin position="133"/>
        <end position="153"/>
    </location>
</feature>
<dbReference type="Proteomes" id="UP000000637">
    <property type="component" value="Chromosome"/>
</dbReference>
<evidence type="ECO:0000256" key="2">
    <source>
        <dbReference type="ARBA" id="ARBA00022448"/>
    </source>
</evidence>
<dbReference type="eggNOG" id="COG0477">
    <property type="taxonomic scope" value="Bacteria"/>
</dbReference>
<dbReference type="InterPro" id="IPR005829">
    <property type="entry name" value="Sugar_transporter_CS"/>
</dbReference>
<feature type="transmembrane region" description="Helical" evidence="8">
    <location>
        <begin position="65"/>
        <end position="88"/>
    </location>
</feature>
<feature type="region of interest" description="Disordered" evidence="7">
    <location>
        <begin position="1"/>
        <end position="21"/>
    </location>
</feature>
<dbReference type="InterPro" id="IPR036259">
    <property type="entry name" value="MFS_trans_sf"/>
</dbReference>
<dbReference type="Gene3D" id="1.20.1250.20">
    <property type="entry name" value="MFS general substrate transporter like domains"/>
    <property type="match status" value="2"/>
</dbReference>
<dbReference type="HOGENOM" id="CLU_001265_39_5_11"/>
<feature type="transmembrane region" description="Helical" evidence="8">
    <location>
        <begin position="28"/>
        <end position="53"/>
    </location>
</feature>
<evidence type="ECO:0000256" key="1">
    <source>
        <dbReference type="ARBA" id="ARBA00004651"/>
    </source>
</evidence>
<feature type="transmembrane region" description="Helical" evidence="8">
    <location>
        <begin position="287"/>
        <end position="306"/>
    </location>
</feature>
<keyword evidence="5 8" id="KW-1133">Transmembrane helix</keyword>
<dbReference type="AlphaFoldDB" id="A1R455"/>
<evidence type="ECO:0000256" key="4">
    <source>
        <dbReference type="ARBA" id="ARBA00022692"/>
    </source>
</evidence>
<dbReference type="OrthoDB" id="3690818at2"/>
<feature type="transmembrane region" description="Helical" evidence="8">
    <location>
        <begin position="100"/>
        <end position="121"/>
    </location>
</feature>
<feature type="transmembrane region" description="Helical" evidence="8">
    <location>
        <begin position="339"/>
        <end position="359"/>
    </location>
</feature>
<evidence type="ECO:0000256" key="5">
    <source>
        <dbReference type="ARBA" id="ARBA00022989"/>
    </source>
</evidence>
<feature type="transmembrane region" description="Helical" evidence="8">
    <location>
        <begin position="249"/>
        <end position="275"/>
    </location>
</feature>
<dbReference type="PROSITE" id="PS00216">
    <property type="entry name" value="SUGAR_TRANSPORT_1"/>
    <property type="match status" value="1"/>
</dbReference>
<evidence type="ECO:0000256" key="8">
    <source>
        <dbReference type="SAM" id="Phobius"/>
    </source>
</evidence>
<dbReference type="STRING" id="290340.AAur_1232"/>
<evidence type="ECO:0000313" key="10">
    <source>
        <dbReference type="EMBL" id="ABM09439.1"/>
    </source>
</evidence>
<dbReference type="PANTHER" id="PTHR43045">
    <property type="entry name" value="SHIKIMATE TRANSPORTER"/>
    <property type="match status" value="1"/>
</dbReference>